<sequence length="265" mass="29913">MKIKRIILAGSFLLAIAGASFFFGNSGEANTLAILPDQAQTTVNKMLDSIDHFKTIKTKIKTEGVNEQSNVTEIEINTARKFTASARTTYTDGKVINEYQNDQFLVEDPVKKEFTQHKISKENSEKWKDKPKKRVEFNEQGDIQFHPRKNPIFVGTATSNNLIFPQDLALGVMMRAEKVDYLGTEKLLNRNVSVLSIIPMDIQQSSLGNLIKIWVDDQTGIVVKYHSYKNNTLFQSNEMLSLEIDSEISVKSSPDLSAYKNISNQ</sequence>
<dbReference type="AlphaFoldDB" id="A0A7X3K0E1"/>
<name>A0A7X3K0E1_9BACL</name>
<protein>
    <recommendedName>
        <fullName evidence="4">MucB/RseB N-terminal domain-containing protein</fullName>
    </recommendedName>
</protein>
<evidence type="ECO:0000256" key="1">
    <source>
        <dbReference type="SAM" id="SignalP"/>
    </source>
</evidence>
<feature type="signal peptide" evidence="1">
    <location>
        <begin position="1"/>
        <end position="22"/>
    </location>
</feature>
<proteinExistence type="predicted"/>
<dbReference type="OrthoDB" id="2881381at2"/>
<feature type="chain" id="PRO_5039170976" description="MucB/RseB N-terminal domain-containing protein" evidence="1">
    <location>
        <begin position="23"/>
        <end position="265"/>
    </location>
</feature>
<accession>A0A7X3K0E1</accession>
<evidence type="ECO:0000313" key="3">
    <source>
        <dbReference type="Proteomes" id="UP000490800"/>
    </source>
</evidence>
<reference evidence="2 3" key="1">
    <citation type="journal article" date="2019" name="Microorganisms">
        <title>Paenibacillus lutrae sp. nov., A Chitinolytic Species Isolated from A River Otter in Castril Natural Park, Granada, Spain.</title>
        <authorList>
            <person name="Rodriguez M."/>
            <person name="Reina J.C."/>
            <person name="Bejar V."/>
            <person name="Llamas I."/>
        </authorList>
    </citation>
    <scope>NUCLEOTIDE SEQUENCE [LARGE SCALE GENOMIC DNA]</scope>
    <source>
        <strain evidence="2 3">N10</strain>
    </source>
</reference>
<dbReference type="Proteomes" id="UP000490800">
    <property type="component" value="Unassembled WGS sequence"/>
</dbReference>
<keyword evidence="3" id="KW-1185">Reference proteome</keyword>
<dbReference type="RefSeq" id="WP_157337129.1">
    <property type="nucleotide sequence ID" value="NZ_RHLK01000009.1"/>
</dbReference>
<keyword evidence="1" id="KW-0732">Signal</keyword>
<comment type="caution">
    <text evidence="2">The sequence shown here is derived from an EMBL/GenBank/DDBJ whole genome shotgun (WGS) entry which is preliminary data.</text>
</comment>
<evidence type="ECO:0000313" key="2">
    <source>
        <dbReference type="EMBL" id="MVP01073.1"/>
    </source>
</evidence>
<evidence type="ECO:0008006" key="4">
    <source>
        <dbReference type="Google" id="ProtNLM"/>
    </source>
</evidence>
<organism evidence="2 3">
    <name type="scientific">Paenibacillus lutrae</name>
    <dbReference type="NCBI Taxonomy" id="2078573"/>
    <lineage>
        <taxon>Bacteria</taxon>
        <taxon>Bacillati</taxon>
        <taxon>Bacillota</taxon>
        <taxon>Bacilli</taxon>
        <taxon>Bacillales</taxon>
        <taxon>Paenibacillaceae</taxon>
        <taxon>Paenibacillus</taxon>
    </lineage>
</organism>
<gene>
    <name evidence="2" type="ORF">EDM21_16365</name>
</gene>
<dbReference type="EMBL" id="RHLK01000009">
    <property type="protein sequence ID" value="MVP01073.1"/>
    <property type="molecule type" value="Genomic_DNA"/>
</dbReference>
<dbReference type="Gene3D" id="2.50.20.10">
    <property type="entry name" value="Lipoprotein localisation LolA/LolB/LppX"/>
    <property type="match status" value="1"/>
</dbReference>